<evidence type="ECO:0000256" key="4">
    <source>
        <dbReference type="ARBA" id="ARBA00022679"/>
    </source>
</evidence>
<feature type="region of interest" description="Disordered" evidence="5">
    <location>
        <begin position="65"/>
        <end position="91"/>
    </location>
</feature>
<feature type="region of interest" description="Disordered" evidence="5">
    <location>
        <begin position="1"/>
        <end position="33"/>
    </location>
</feature>
<evidence type="ECO:0000256" key="5">
    <source>
        <dbReference type="SAM" id="MobiDB-lite"/>
    </source>
</evidence>
<keyword evidence="3" id="KW-0328">Glycosyltransferase</keyword>
<dbReference type="KEGG" id="cceu:CBR64_03115"/>
<dbReference type="SUPFAM" id="SSF53448">
    <property type="entry name" value="Nucleotide-diphospho-sugar transferases"/>
    <property type="match status" value="1"/>
</dbReference>
<dbReference type="EMBL" id="CP021383">
    <property type="protein sequence ID" value="ARU53607.1"/>
    <property type="molecule type" value="Genomic_DNA"/>
</dbReference>
<evidence type="ECO:0000256" key="2">
    <source>
        <dbReference type="ARBA" id="ARBA00006739"/>
    </source>
</evidence>
<reference evidence="7 8" key="1">
    <citation type="submission" date="2017-05" db="EMBL/GenBank/DDBJ databases">
        <authorList>
            <person name="Song R."/>
            <person name="Chenine A.L."/>
            <person name="Ruprecht R.M."/>
        </authorList>
    </citation>
    <scope>NUCLEOTIDE SEQUENCE [LARGE SCALE GENOMIC DNA]</scope>
    <source>
        <strain evidence="7 8">PSBB019</strain>
    </source>
</reference>
<feature type="compositionally biased region" description="Low complexity" evidence="5">
    <location>
        <begin position="65"/>
        <end position="76"/>
    </location>
</feature>
<sequence>MEHRPEPPARHRRPRGRAPRPGRAPLLLGPPPGGHATEVRVVRAHRPLLAPGRLRVVGRAVAAPAPHRADVAPAPRGLVPPRDRPRAAGRRAVSPTVSVVVVTYGRPESVRECLEHLQRLDTPPLEVVVVDSTPADTTRRLVREEFPDVRLLHSTLGRGTTPESRQMGFAVTRGDVVAFVDDDAYAAPDWLDELVAPYADPAVVAVGGRADNGIPGEEHEGLDRIGRLLPDGRLTGSFAADPGRVVEVDHLLGANMSFRRSALAAIGGIRGSYPGTCLCEESDISLRLRATGGRLVYTPRAVVRHMAAPYGIGGKRFDRRYLYYARRNHLVMLVRNFGWRDPIVRRYARTTVRDQRDYLRTTARRLGPTKSDGTRRPLRKRVTAPVVLTRAVAELVGLAAGVPAAVRATRQDRADGLATP</sequence>
<evidence type="ECO:0000259" key="6">
    <source>
        <dbReference type="Pfam" id="PF00535"/>
    </source>
</evidence>
<keyword evidence="4" id="KW-0808">Transferase</keyword>
<comment type="pathway">
    <text evidence="1">Cell wall biogenesis; cell wall polysaccharide biosynthesis.</text>
</comment>
<evidence type="ECO:0000256" key="3">
    <source>
        <dbReference type="ARBA" id="ARBA00022676"/>
    </source>
</evidence>
<organism evidence="7 8">
    <name type="scientific">Cellulosimicrobium cellulans</name>
    <name type="common">Arthrobacter luteus</name>
    <dbReference type="NCBI Taxonomy" id="1710"/>
    <lineage>
        <taxon>Bacteria</taxon>
        <taxon>Bacillati</taxon>
        <taxon>Actinomycetota</taxon>
        <taxon>Actinomycetes</taxon>
        <taxon>Micrococcales</taxon>
        <taxon>Promicromonosporaceae</taxon>
        <taxon>Cellulosimicrobium</taxon>
    </lineage>
</organism>
<protein>
    <recommendedName>
        <fullName evidence="6">Glycosyltransferase 2-like domain-containing protein</fullName>
    </recommendedName>
</protein>
<accession>A0A1Y0HZJ6</accession>
<name>A0A1Y0HZJ6_CELCE</name>
<evidence type="ECO:0000313" key="7">
    <source>
        <dbReference type="EMBL" id="ARU53607.1"/>
    </source>
</evidence>
<comment type="similarity">
    <text evidence="2">Belongs to the glycosyltransferase 2 family.</text>
</comment>
<dbReference type="Proteomes" id="UP000196228">
    <property type="component" value="Chromosome"/>
</dbReference>
<evidence type="ECO:0000256" key="1">
    <source>
        <dbReference type="ARBA" id="ARBA00004776"/>
    </source>
</evidence>
<dbReference type="PANTHER" id="PTHR43179:SF12">
    <property type="entry name" value="GALACTOFURANOSYLTRANSFERASE GLFT2"/>
    <property type="match status" value="1"/>
</dbReference>
<dbReference type="Gene3D" id="3.90.550.10">
    <property type="entry name" value="Spore Coat Polysaccharide Biosynthesis Protein SpsA, Chain A"/>
    <property type="match status" value="1"/>
</dbReference>
<feature type="compositionally biased region" description="Basic residues" evidence="5">
    <location>
        <begin position="10"/>
        <end position="20"/>
    </location>
</feature>
<dbReference type="GO" id="GO:0016757">
    <property type="term" value="F:glycosyltransferase activity"/>
    <property type="evidence" value="ECO:0007669"/>
    <property type="project" value="UniProtKB-KW"/>
</dbReference>
<gene>
    <name evidence="7" type="ORF">CBR64_03115</name>
</gene>
<dbReference type="PANTHER" id="PTHR43179">
    <property type="entry name" value="RHAMNOSYLTRANSFERASE WBBL"/>
    <property type="match status" value="1"/>
</dbReference>
<dbReference type="InterPro" id="IPR029044">
    <property type="entry name" value="Nucleotide-diphossugar_trans"/>
</dbReference>
<evidence type="ECO:0000313" key="8">
    <source>
        <dbReference type="Proteomes" id="UP000196228"/>
    </source>
</evidence>
<dbReference type="AlphaFoldDB" id="A0A1Y0HZJ6"/>
<dbReference type="Pfam" id="PF00535">
    <property type="entry name" value="Glycos_transf_2"/>
    <property type="match status" value="1"/>
</dbReference>
<dbReference type="InterPro" id="IPR001173">
    <property type="entry name" value="Glyco_trans_2-like"/>
</dbReference>
<proteinExistence type="inferred from homology"/>
<feature type="domain" description="Glycosyltransferase 2-like" evidence="6">
    <location>
        <begin position="98"/>
        <end position="263"/>
    </location>
</feature>